<proteinExistence type="inferred from homology"/>
<dbReference type="Gene3D" id="2.30.22.10">
    <property type="entry name" value="Head domain of nucleotide exchange factor GrpE"/>
    <property type="match status" value="1"/>
</dbReference>
<dbReference type="SUPFAM" id="SSF51064">
    <property type="entry name" value="Head domain of nucleotide exchange factor GrpE"/>
    <property type="match status" value="1"/>
</dbReference>
<evidence type="ECO:0000256" key="5">
    <source>
        <dbReference type="RuleBase" id="RU000639"/>
    </source>
</evidence>
<keyword evidence="7" id="KW-0175">Coiled coil</keyword>
<evidence type="ECO:0000313" key="10">
    <source>
        <dbReference type="Proteomes" id="UP001327219"/>
    </source>
</evidence>
<evidence type="ECO:0000256" key="8">
    <source>
        <dbReference type="SAM" id="MobiDB-lite"/>
    </source>
</evidence>
<keyword evidence="4" id="KW-0963">Cytoplasm</keyword>
<keyword evidence="3 4" id="KW-0143">Chaperone</keyword>
<reference evidence="9 10" key="1">
    <citation type="submission" date="2022-11" db="EMBL/GenBank/DDBJ databases">
        <title>Host association and intracellularity evolved multiple times independently in the Rickettsiales.</title>
        <authorList>
            <person name="Castelli M."/>
            <person name="Nardi T."/>
            <person name="Gammuto L."/>
            <person name="Bellinzona G."/>
            <person name="Sabaneyeva E."/>
            <person name="Potekhin A."/>
            <person name="Serra V."/>
            <person name="Petroni G."/>
            <person name="Sassera D."/>
        </authorList>
    </citation>
    <scope>NUCLEOTIDE SEQUENCE [LARGE SCALE GENOMIC DNA]</scope>
    <source>
        <strain evidence="9 10">NDG2</strain>
    </source>
</reference>
<dbReference type="Proteomes" id="UP001327219">
    <property type="component" value="Chromosome"/>
</dbReference>
<comment type="subcellular location">
    <subcellularLocation>
        <location evidence="4">Cytoplasm</location>
    </subcellularLocation>
</comment>
<keyword evidence="10" id="KW-1185">Reference proteome</keyword>
<dbReference type="EMBL" id="CP110820">
    <property type="protein sequence ID" value="WPX96993.1"/>
    <property type="molecule type" value="Genomic_DNA"/>
</dbReference>
<dbReference type="SUPFAM" id="SSF58014">
    <property type="entry name" value="Coiled-coil domain of nucleotide exchange factor GrpE"/>
    <property type="match status" value="1"/>
</dbReference>
<dbReference type="CDD" id="cd00446">
    <property type="entry name" value="GrpE"/>
    <property type="match status" value="1"/>
</dbReference>
<dbReference type="HAMAP" id="MF_01151">
    <property type="entry name" value="GrpE"/>
    <property type="match status" value="1"/>
</dbReference>
<evidence type="ECO:0000256" key="1">
    <source>
        <dbReference type="ARBA" id="ARBA00009054"/>
    </source>
</evidence>
<feature type="compositionally biased region" description="Basic and acidic residues" evidence="8">
    <location>
        <begin position="20"/>
        <end position="30"/>
    </location>
</feature>
<evidence type="ECO:0000256" key="4">
    <source>
        <dbReference type="HAMAP-Rule" id="MF_01151"/>
    </source>
</evidence>
<evidence type="ECO:0000313" key="9">
    <source>
        <dbReference type="EMBL" id="WPX96993.1"/>
    </source>
</evidence>
<dbReference type="PANTHER" id="PTHR21237">
    <property type="entry name" value="GRPE PROTEIN"/>
    <property type="match status" value="1"/>
</dbReference>
<sequence>MDQDNKQQNEQNKPAQEEVQENKVEDNATLKHCQEYEEETKKLKDALIREKAENENLRKRFKRELEEAHKFGIANFVKSIIEQFENLFRALENVDRESCKSHKEFNTLFEGVEMSKNNLLKSFQEFDINRIYPLNEQFDHNFHQAISQVTDEHKEPNIIVNVVQAGYTIKDKLLRPAIVIVSKKEG</sequence>
<dbReference type="InterPro" id="IPR013805">
    <property type="entry name" value="GrpE_CC"/>
</dbReference>
<evidence type="ECO:0000256" key="2">
    <source>
        <dbReference type="ARBA" id="ARBA00023016"/>
    </source>
</evidence>
<organism evidence="9 10">
    <name type="scientific">Candidatus Bandiella euplotis</name>
    <dbReference type="NCBI Taxonomy" id="1664265"/>
    <lineage>
        <taxon>Bacteria</taxon>
        <taxon>Pseudomonadati</taxon>
        <taxon>Pseudomonadota</taxon>
        <taxon>Alphaproteobacteria</taxon>
        <taxon>Rickettsiales</taxon>
        <taxon>Candidatus Midichloriaceae</taxon>
        <taxon>Candidatus Bandiella</taxon>
    </lineage>
</organism>
<dbReference type="RefSeq" id="WP_323732649.1">
    <property type="nucleotide sequence ID" value="NZ_CP110820.1"/>
</dbReference>
<dbReference type="InterPro" id="IPR009012">
    <property type="entry name" value="GrpE_head"/>
</dbReference>
<keyword evidence="2 4" id="KW-0346">Stress response</keyword>
<accession>A0ABZ0UPE3</accession>
<dbReference type="Pfam" id="PF01025">
    <property type="entry name" value="GrpE"/>
    <property type="match status" value="1"/>
</dbReference>
<evidence type="ECO:0000256" key="6">
    <source>
        <dbReference type="RuleBase" id="RU004478"/>
    </source>
</evidence>
<comment type="similarity">
    <text evidence="1 4 6">Belongs to the GrpE family.</text>
</comment>
<dbReference type="PANTHER" id="PTHR21237:SF23">
    <property type="entry name" value="GRPE PROTEIN HOMOLOG, MITOCHONDRIAL"/>
    <property type="match status" value="1"/>
</dbReference>
<dbReference type="InterPro" id="IPR000740">
    <property type="entry name" value="GrpE"/>
</dbReference>
<evidence type="ECO:0000256" key="7">
    <source>
        <dbReference type="SAM" id="Coils"/>
    </source>
</evidence>
<protein>
    <recommendedName>
        <fullName evidence="4 5">Protein GrpE</fullName>
    </recommendedName>
    <alternativeName>
        <fullName evidence="4">HSP-70 cofactor</fullName>
    </alternativeName>
</protein>
<gene>
    <name evidence="4" type="primary">grpE</name>
    <name evidence="9" type="ORF">Bandiella_01132</name>
</gene>
<name>A0ABZ0UPE3_9RICK</name>
<comment type="subunit">
    <text evidence="4">Homodimer.</text>
</comment>
<dbReference type="PRINTS" id="PR00773">
    <property type="entry name" value="GRPEPROTEIN"/>
</dbReference>
<feature type="coiled-coil region" evidence="7">
    <location>
        <begin position="33"/>
        <end position="67"/>
    </location>
</feature>
<comment type="function">
    <text evidence="4 5">Participates actively in the response to hyperosmotic and heat shock by preventing the aggregation of stress-denatured proteins, in association with DnaK and GrpE. It is the nucleotide exchange factor for DnaK and may function as a thermosensor. Unfolded proteins bind initially to DnaJ; upon interaction with the DnaJ-bound protein, DnaK hydrolyzes its bound ATP, resulting in the formation of a stable complex. GrpE releases ADP from DnaK; ATP binding to DnaK triggers the release of the substrate protein, thus completing the reaction cycle. Several rounds of ATP-dependent interactions between DnaJ, DnaK and GrpE are required for fully efficient folding.</text>
</comment>
<dbReference type="Gene3D" id="3.90.20.20">
    <property type="match status" value="1"/>
</dbReference>
<evidence type="ECO:0000256" key="3">
    <source>
        <dbReference type="ARBA" id="ARBA00023186"/>
    </source>
</evidence>
<dbReference type="PROSITE" id="PS01071">
    <property type="entry name" value="GRPE"/>
    <property type="match status" value="1"/>
</dbReference>
<feature type="region of interest" description="Disordered" evidence="8">
    <location>
        <begin position="1"/>
        <end position="30"/>
    </location>
</feature>